<evidence type="ECO:0000256" key="2">
    <source>
        <dbReference type="ARBA" id="ARBA00022692"/>
    </source>
</evidence>
<dbReference type="RefSeq" id="WP_101533367.1">
    <property type="nucleotide sequence ID" value="NZ_JBFHIU010000003.1"/>
</dbReference>
<sequence length="279" mass="30746">MRSQNPKRPPTKAIQTRESIREATRLSAKLVYEVIRRDGNEELSRPVSSLVWSGIAGGLMISFSVLGLALFRRYLPDTEWRPLVENFGYSFGFLLVILGRMQLFTENTITTVIPLYHSFSLSGLARVGRLWSVVFMANLVGALIAACFMAYTSALGEPVKDIIADISNHLFDYAWYEVFVKAIPAGILIAALVWIMPTTNSVFLVISVITYLISLAGFSHVVAGSVEVFYLAVTGEQTFANAILGFILPALLGNVIGGTAIFTLMAWGQVKNEKLVERD</sequence>
<keyword evidence="4 5" id="KW-0472">Membrane</keyword>
<dbReference type="AlphaFoldDB" id="A0A2N5XSB6"/>
<dbReference type="PANTHER" id="PTHR30520">
    <property type="entry name" value="FORMATE TRANSPORTER-RELATED"/>
    <property type="match status" value="1"/>
</dbReference>
<proteinExistence type="predicted"/>
<dbReference type="InterPro" id="IPR023271">
    <property type="entry name" value="Aquaporin-like"/>
</dbReference>
<keyword evidence="2 5" id="KW-0812">Transmembrane</keyword>
<evidence type="ECO:0000313" key="7">
    <source>
        <dbReference type="Proteomes" id="UP000234881"/>
    </source>
</evidence>
<dbReference type="PANTHER" id="PTHR30520:SF2">
    <property type="entry name" value="INNER MEMBRANE PROTEIN YFDC"/>
    <property type="match status" value="1"/>
</dbReference>
<dbReference type="OrthoDB" id="261587at2"/>
<evidence type="ECO:0000256" key="5">
    <source>
        <dbReference type="SAM" id="Phobius"/>
    </source>
</evidence>
<feature type="transmembrane region" description="Helical" evidence="5">
    <location>
        <begin position="202"/>
        <end position="223"/>
    </location>
</feature>
<reference evidence="6 7" key="1">
    <citation type="submission" date="2018-01" db="EMBL/GenBank/DDBJ databases">
        <title>The draft genome sequence of Cohaesibacter sp. H1304.</title>
        <authorList>
            <person name="Wang N.-N."/>
            <person name="Du Z.-J."/>
        </authorList>
    </citation>
    <scope>NUCLEOTIDE SEQUENCE [LARGE SCALE GENOMIC DNA]</scope>
    <source>
        <strain evidence="6 7">H1304</strain>
    </source>
</reference>
<keyword evidence="7" id="KW-1185">Reference proteome</keyword>
<gene>
    <name evidence="6" type="ORF">C0081_08380</name>
</gene>
<dbReference type="GO" id="GO:0015499">
    <property type="term" value="F:formate transmembrane transporter activity"/>
    <property type="evidence" value="ECO:0007669"/>
    <property type="project" value="TreeGrafter"/>
</dbReference>
<dbReference type="EMBL" id="PKUQ01000016">
    <property type="protein sequence ID" value="PLW77350.1"/>
    <property type="molecule type" value="Genomic_DNA"/>
</dbReference>
<feature type="transmembrane region" description="Helical" evidence="5">
    <location>
        <begin position="243"/>
        <end position="268"/>
    </location>
</feature>
<evidence type="ECO:0000313" key="6">
    <source>
        <dbReference type="EMBL" id="PLW77350.1"/>
    </source>
</evidence>
<feature type="transmembrane region" description="Helical" evidence="5">
    <location>
        <begin position="91"/>
        <end position="116"/>
    </location>
</feature>
<protein>
    <submittedName>
        <fullName evidence="6">Transporter (Formate/nitrite transporter family protein)</fullName>
    </submittedName>
</protein>
<feature type="transmembrane region" description="Helical" evidence="5">
    <location>
        <begin position="173"/>
        <end position="195"/>
    </location>
</feature>
<dbReference type="Proteomes" id="UP000234881">
    <property type="component" value="Unassembled WGS sequence"/>
</dbReference>
<comment type="caution">
    <text evidence="6">The sequence shown here is derived from an EMBL/GenBank/DDBJ whole genome shotgun (WGS) entry which is preliminary data.</text>
</comment>
<dbReference type="Pfam" id="PF01226">
    <property type="entry name" value="Form_Nir_trans"/>
    <property type="match status" value="1"/>
</dbReference>
<name>A0A2N5XSB6_9HYPH</name>
<feature type="transmembrane region" description="Helical" evidence="5">
    <location>
        <begin position="50"/>
        <end position="71"/>
    </location>
</feature>
<evidence type="ECO:0000256" key="3">
    <source>
        <dbReference type="ARBA" id="ARBA00022989"/>
    </source>
</evidence>
<dbReference type="InterPro" id="IPR000292">
    <property type="entry name" value="For/NO2_transpt"/>
</dbReference>
<organism evidence="6 7">
    <name type="scientific">Cohaesibacter celericrescens</name>
    <dbReference type="NCBI Taxonomy" id="2067669"/>
    <lineage>
        <taxon>Bacteria</taxon>
        <taxon>Pseudomonadati</taxon>
        <taxon>Pseudomonadota</taxon>
        <taxon>Alphaproteobacteria</taxon>
        <taxon>Hyphomicrobiales</taxon>
        <taxon>Cohaesibacteraceae</taxon>
    </lineage>
</organism>
<evidence type="ECO:0000256" key="1">
    <source>
        <dbReference type="ARBA" id="ARBA00004141"/>
    </source>
</evidence>
<feature type="transmembrane region" description="Helical" evidence="5">
    <location>
        <begin position="128"/>
        <end position="153"/>
    </location>
</feature>
<keyword evidence="3 5" id="KW-1133">Transmembrane helix</keyword>
<evidence type="ECO:0000256" key="4">
    <source>
        <dbReference type="ARBA" id="ARBA00023136"/>
    </source>
</evidence>
<accession>A0A2N5XSB6</accession>
<comment type="subcellular location">
    <subcellularLocation>
        <location evidence="1">Membrane</location>
        <topology evidence="1">Multi-pass membrane protein</topology>
    </subcellularLocation>
</comment>
<dbReference type="Gene3D" id="1.20.1080.10">
    <property type="entry name" value="Glycerol uptake facilitator protein"/>
    <property type="match status" value="1"/>
</dbReference>
<dbReference type="GO" id="GO:0005886">
    <property type="term" value="C:plasma membrane"/>
    <property type="evidence" value="ECO:0007669"/>
    <property type="project" value="TreeGrafter"/>
</dbReference>